<name>A0A1K2ILS4_9FLAO</name>
<gene>
    <name evidence="2" type="ORF">SAMN05216324_104236</name>
</gene>
<dbReference type="RefSeq" id="WP_072408843.1">
    <property type="nucleotide sequence ID" value="NZ_FPKW01000004.1"/>
</dbReference>
<sequence length="428" mass="49020">MVQKSITFVSIFFILGNVNAQVDSLKMNIDFRTRAELDNGARTIMPKGKSPETTIASRARFGIDYYYKNLELYISAQDTRTWGETSSNASKNQNFILNEAWAKYQVSEKFSLKLGRQILSYDNERLIGTLDWMMQGRSFDALKGIYKLSLNSKLETVVTYNNDDNDLNDFPDKEIYTISEAGEITKSLQIIHYQYIGKKNFEFSAIAMNNILQNPSGTHYDMLTIGINTKKYLENIGFFGSAYYQTGKNTLAQSKNAYQFSGNIDFTLHPKFNFVLGTEWLSGKNYDTESSKNKSFSPLYGTNHFYNGFMDYFYFGTSHFNSFGLNDYYLKSNLKFSQNSLLQANLHAFTSNGKMGYSDFGQKISTYLGTELDFVFTHKVGKMITANVGHSFMFSGESMKFLKNVSDLKNVQTWTWVGLKIMPNFRLK</sequence>
<protein>
    <submittedName>
        <fullName evidence="2">Alginate export</fullName>
    </submittedName>
</protein>
<evidence type="ECO:0000313" key="3">
    <source>
        <dbReference type="Proteomes" id="UP000182034"/>
    </source>
</evidence>
<accession>A0A1K2ILS4</accession>
<dbReference type="Pfam" id="PF13372">
    <property type="entry name" value="Alginate_exp"/>
    <property type="match status" value="1"/>
</dbReference>
<evidence type="ECO:0000259" key="1">
    <source>
        <dbReference type="Pfam" id="PF13372"/>
    </source>
</evidence>
<dbReference type="Proteomes" id="UP000182034">
    <property type="component" value="Unassembled WGS sequence"/>
</dbReference>
<dbReference type="OrthoDB" id="1070463at2"/>
<proteinExistence type="predicted"/>
<feature type="domain" description="Alginate export" evidence="1">
    <location>
        <begin position="25"/>
        <end position="399"/>
    </location>
</feature>
<dbReference type="STRING" id="1612149.SAMN05216324_104236"/>
<evidence type="ECO:0000313" key="2">
    <source>
        <dbReference type="EMBL" id="SFZ93210.1"/>
    </source>
</evidence>
<reference evidence="3" key="1">
    <citation type="submission" date="2016-10" db="EMBL/GenBank/DDBJ databases">
        <authorList>
            <person name="Varghese N."/>
            <person name="Submissions S."/>
        </authorList>
    </citation>
    <scope>NUCLEOTIDE SEQUENCE [LARGE SCALE GENOMIC DNA]</scope>
    <source>
        <strain evidence="3">SUR2</strain>
    </source>
</reference>
<dbReference type="InterPro" id="IPR025388">
    <property type="entry name" value="Alginate_export_dom"/>
</dbReference>
<keyword evidence="3" id="KW-1185">Reference proteome</keyword>
<dbReference type="AlphaFoldDB" id="A0A1K2ILS4"/>
<dbReference type="EMBL" id="FPKW01000004">
    <property type="protein sequence ID" value="SFZ93210.1"/>
    <property type="molecule type" value="Genomic_DNA"/>
</dbReference>
<organism evidence="2 3">
    <name type="scientific">Chryseobacterium limigenitum</name>
    <dbReference type="NCBI Taxonomy" id="1612149"/>
    <lineage>
        <taxon>Bacteria</taxon>
        <taxon>Pseudomonadati</taxon>
        <taxon>Bacteroidota</taxon>
        <taxon>Flavobacteriia</taxon>
        <taxon>Flavobacteriales</taxon>
        <taxon>Weeksellaceae</taxon>
        <taxon>Chryseobacterium group</taxon>
        <taxon>Chryseobacterium</taxon>
    </lineage>
</organism>